<feature type="coiled-coil region" evidence="14">
    <location>
        <begin position="215"/>
        <end position="249"/>
    </location>
</feature>
<dbReference type="GO" id="GO:0003691">
    <property type="term" value="F:double-stranded telomeric DNA binding"/>
    <property type="evidence" value="ECO:0007669"/>
    <property type="project" value="TreeGrafter"/>
</dbReference>
<sequence>MALVERMSILGIRSFDHETPQKIEFFTPVTLILGHNGTGKTTIIECLKYATTGDLPPGSKTGCSFIHDPRVARETEVKAKVTLQIRDVQGQPMVISRALVATQRDKNKQGTLKTLDGSIKRQLPDGRHTSISSKCAELDSEMVTSLGVSKAVLENVIFCHQEDSNWPLQEAKAVKQRFDDLFASSRYVKALDAIRKCKQEKDSNIRIYKTELKHLGKSREEANKLRTERQNLQQSIANEQRTLASVQQKLDPIVERLNLYKQKYAELINIQAEIKSCETEKSHLDESVHNLVANIKSEFEGTDEELATVVENADAELDRKQLDLTRLDGTVQLNRVKLRDAESQRNKLSVEIAQLEMQVKHLKDGISTRDNLLISALQQYNLPVFDDLPANEEQVANATRHINSLMRSMDASETELKVL</sequence>
<accession>A0A8T0DCY6</accession>
<dbReference type="SUPFAM" id="SSF52540">
    <property type="entry name" value="P-loop containing nucleoside triphosphate hydrolases"/>
    <property type="match status" value="1"/>
</dbReference>
<dbReference type="GO" id="GO:0016887">
    <property type="term" value="F:ATP hydrolysis activity"/>
    <property type="evidence" value="ECO:0007669"/>
    <property type="project" value="InterPro"/>
</dbReference>
<comment type="catalytic activity">
    <reaction evidence="13">
        <text>ATP + H2O = ADP + phosphate + H(+)</text>
        <dbReference type="Rhea" id="RHEA:13065"/>
        <dbReference type="ChEBI" id="CHEBI:15377"/>
        <dbReference type="ChEBI" id="CHEBI:15378"/>
        <dbReference type="ChEBI" id="CHEBI:30616"/>
        <dbReference type="ChEBI" id="CHEBI:43474"/>
        <dbReference type="ChEBI" id="CHEBI:456216"/>
    </reaction>
</comment>
<dbReference type="OrthoDB" id="18797at2759"/>
<evidence type="ECO:0000256" key="9">
    <source>
        <dbReference type="ARBA" id="ARBA00022833"/>
    </source>
</evidence>
<dbReference type="Pfam" id="PF13476">
    <property type="entry name" value="AAA_23"/>
    <property type="match status" value="1"/>
</dbReference>
<dbReference type="GO" id="GO:0070192">
    <property type="term" value="P:chromosome organization involved in meiotic cell cycle"/>
    <property type="evidence" value="ECO:0007669"/>
    <property type="project" value="TreeGrafter"/>
</dbReference>
<dbReference type="GO" id="GO:0030870">
    <property type="term" value="C:Mre11 complex"/>
    <property type="evidence" value="ECO:0007669"/>
    <property type="project" value="TreeGrafter"/>
</dbReference>
<dbReference type="InterPro" id="IPR027417">
    <property type="entry name" value="P-loop_NTPase"/>
</dbReference>
<comment type="subcellular location">
    <subcellularLocation>
        <location evidence="3">Chromosome</location>
    </subcellularLocation>
    <subcellularLocation>
        <location evidence="2">Nucleus</location>
    </subcellularLocation>
</comment>
<proteinExistence type="inferred from homology"/>
<evidence type="ECO:0000256" key="8">
    <source>
        <dbReference type="ARBA" id="ARBA00022801"/>
    </source>
</evidence>
<evidence type="ECO:0000256" key="3">
    <source>
        <dbReference type="ARBA" id="ARBA00004286"/>
    </source>
</evidence>
<evidence type="ECO:0000256" key="12">
    <source>
        <dbReference type="ARBA" id="ARBA00023242"/>
    </source>
</evidence>
<dbReference type="GO" id="GO:0043047">
    <property type="term" value="F:single-stranded telomeric DNA binding"/>
    <property type="evidence" value="ECO:0007669"/>
    <property type="project" value="TreeGrafter"/>
</dbReference>
<dbReference type="GO" id="GO:0051880">
    <property type="term" value="F:G-quadruplex DNA binding"/>
    <property type="evidence" value="ECO:0007669"/>
    <property type="project" value="TreeGrafter"/>
</dbReference>
<dbReference type="PANTHER" id="PTHR18867">
    <property type="entry name" value="RAD50"/>
    <property type="match status" value="1"/>
</dbReference>
<keyword evidence="5" id="KW-0158">Chromosome</keyword>
<dbReference type="GO" id="GO:0000722">
    <property type="term" value="P:telomere maintenance via recombination"/>
    <property type="evidence" value="ECO:0007669"/>
    <property type="project" value="TreeGrafter"/>
</dbReference>
<evidence type="ECO:0000313" key="16">
    <source>
        <dbReference type="EMBL" id="KAF8564597.1"/>
    </source>
</evidence>
<dbReference type="GO" id="GO:0007004">
    <property type="term" value="P:telomere maintenance via telomerase"/>
    <property type="evidence" value="ECO:0007669"/>
    <property type="project" value="TreeGrafter"/>
</dbReference>
<evidence type="ECO:0000256" key="13">
    <source>
        <dbReference type="ARBA" id="ARBA00049360"/>
    </source>
</evidence>
<evidence type="ECO:0000256" key="1">
    <source>
        <dbReference type="ARBA" id="ARBA00001947"/>
    </source>
</evidence>
<evidence type="ECO:0000256" key="4">
    <source>
        <dbReference type="ARBA" id="ARBA00009439"/>
    </source>
</evidence>
<keyword evidence="6" id="KW-0479">Metal-binding</keyword>
<keyword evidence="8" id="KW-0378">Hydrolase</keyword>
<feature type="domain" description="Rad50/SbcC-type AAA" evidence="15">
    <location>
        <begin position="6"/>
        <end position="250"/>
    </location>
</feature>
<dbReference type="Gene3D" id="3.40.50.300">
    <property type="entry name" value="P-loop containing nucleotide triphosphate hydrolases"/>
    <property type="match status" value="1"/>
</dbReference>
<evidence type="ECO:0000256" key="11">
    <source>
        <dbReference type="ARBA" id="ARBA00023204"/>
    </source>
</evidence>
<dbReference type="InterPro" id="IPR038729">
    <property type="entry name" value="Rad50/SbcC_AAA"/>
</dbReference>
<comment type="caution">
    <text evidence="16">The sequence shown here is derived from an EMBL/GenBank/DDBJ whole genome shotgun (WGS) entry which is preliminary data.</text>
</comment>
<feature type="coiled-coil region" evidence="14">
    <location>
        <begin position="338"/>
        <end position="365"/>
    </location>
</feature>
<evidence type="ECO:0000259" key="15">
    <source>
        <dbReference type="Pfam" id="PF13476"/>
    </source>
</evidence>
<evidence type="ECO:0000313" key="17">
    <source>
        <dbReference type="Proteomes" id="UP000699462"/>
    </source>
</evidence>
<dbReference type="Proteomes" id="UP000699462">
    <property type="component" value="Unassembled WGS sequence"/>
</dbReference>
<evidence type="ECO:0000256" key="6">
    <source>
        <dbReference type="ARBA" id="ARBA00022723"/>
    </source>
</evidence>
<protein>
    <recommendedName>
        <fullName evidence="15">Rad50/SbcC-type AAA domain-containing protein</fullName>
    </recommendedName>
</protein>
<comment type="cofactor">
    <cofactor evidence="1">
        <name>Zn(2+)</name>
        <dbReference type="ChEBI" id="CHEBI:29105"/>
    </cofactor>
</comment>
<keyword evidence="12" id="KW-0539">Nucleus</keyword>
<dbReference type="PANTHER" id="PTHR18867:SF12">
    <property type="entry name" value="DNA REPAIR PROTEIN RAD50"/>
    <property type="match status" value="1"/>
</dbReference>
<keyword evidence="10 14" id="KW-0175">Coiled coil</keyword>
<dbReference type="GO" id="GO:0000794">
    <property type="term" value="C:condensed nuclear chromosome"/>
    <property type="evidence" value="ECO:0007669"/>
    <property type="project" value="TreeGrafter"/>
</dbReference>
<keyword evidence="11" id="KW-0234">DNA repair</keyword>
<evidence type="ECO:0000256" key="5">
    <source>
        <dbReference type="ARBA" id="ARBA00022454"/>
    </source>
</evidence>
<organism evidence="16 17">
    <name type="scientific">Paragonimus westermani</name>
    <dbReference type="NCBI Taxonomy" id="34504"/>
    <lineage>
        <taxon>Eukaryota</taxon>
        <taxon>Metazoa</taxon>
        <taxon>Spiralia</taxon>
        <taxon>Lophotrochozoa</taxon>
        <taxon>Platyhelminthes</taxon>
        <taxon>Trematoda</taxon>
        <taxon>Digenea</taxon>
        <taxon>Plagiorchiida</taxon>
        <taxon>Troglotremata</taxon>
        <taxon>Troglotrematidae</taxon>
        <taxon>Paragonimus</taxon>
    </lineage>
</organism>
<name>A0A8T0DCY6_9TREM</name>
<dbReference type="GO" id="GO:0046872">
    <property type="term" value="F:metal ion binding"/>
    <property type="evidence" value="ECO:0007669"/>
    <property type="project" value="UniProtKB-KW"/>
</dbReference>
<comment type="similarity">
    <text evidence="4">Belongs to the SMC family. RAD50 subfamily.</text>
</comment>
<evidence type="ECO:0000256" key="14">
    <source>
        <dbReference type="SAM" id="Coils"/>
    </source>
</evidence>
<keyword evidence="17" id="KW-1185">Reference proteome</keyword>
<evidence type="ECO:0000256" key="2">
    <source>
        <dbReference type="ARBA" id="ARBA00004123"/>
    </source>
</evidence>
<gene>
    <name evidence="16" type="ORF">P879_07121</name>
</gene>
<dbReference type="EMBL" id="JTDF01008277">
    <property type="protein sequence ID" value="KAF8564597.1"/>
    <property type="molecule type" value="Genomic_DNA"/>
</dbReference>
<reference evidence="16 17" key="1">
    <citation type="submission" date="2019-07" db="EMBL/GenBank/DDBJ databases">
        <title>Annotation for the trematode Paragonimus westermani.</title>
        <authorList>
            <person name="Choi Y.-J."/>
        </authorList>
    </citation>
    <scope>NUCLEOTIDE SEQUENCE [LARGE SCALE GENOMIC DNA]</scope>
    <source>
        <strain evidence="16">180907_Pwestermani</strain>
    </source>
</reference>
<dbReference type="AlphaFoldDB" id="A0A8T0DCY6"/>
<dbReference type="FunFam" id="3.40.50.300:FF:001195">
    <property type="entry name" value="DNA repair protein rad50"/>
    <property type="match status" value="1"/>
</dbReference>
<evidence type="ECO:0000256" key="10">
    <source>
        <dbReference type="ARBA" id="ARBA00023054"/>
    </source>
</evidence>
<keyword evidence="9" id="KW-0862">Zinc</keyword>
<dbReference type="GO" id="GO:0006302">
    <property type="term" value="P:double-strand break repair"/>
    <property type="evidence" value="ECO:0007669"/>
    <property type="project" value="InterPro"/>
</dbReference>
<keyword evidence="7" id="KW-0227">DNA damage</keyword>
<evidence type="ECO:0000256" key="7">
    <source>
        <dbReference type="ARBA" id="ARBA00022763"/>
    </source>
</evidence>